<gene>
    <name evidence="2" type="ORF">Pan216_54330</name>
</gene>
<sequence>MTEVPGPKPFENHEPSSILIIGETRTHAAASRPPFFLGETDHAHFSASRVYPRRVARRHRHHRRPGRVASSGSAASARSRSPFAVLQQHQAARDRTGKLPRDAQHLAPRQFRERQLRRWRRELVVQSVLGSRNAATVPRSGTDLQSVQLRSQRRGSSQQPCANGPNSDLPLPIGHQSHSQHQCRQPQPWPGQQLRLLRGSIGLFVFREPPAARPCQRSSTRPTRSGCSTIGWRSPTATSPTD</sequence>
<evidence type="ECO:0000256" key="1">
    <source>
        <dbReference type="SAM" id="MobiDB-lite"/>
    </source>
</evidence>
<dbReference type="AlphaFoldDB" id="A0A518BCC1"/>
<dbReference type="Proteomes" id="UP000317093">
    <property type="component" value="Chromosome"/>
</dbReference>
<dbReference type="KEGG" id="knv:Pan216_54330"/>
<feature type="region of interest" description="Disordered" evidence="1">
    <location>
        <begin position="54"/>
        <end position="84"/>
    </location>
</feature>
<keyword evidence="3" id="KW-1185">Reference proteome</keyword>
<accession>A0A518BCC1</accession>
<reference evidence="2 3" key="1">
    <citation type="submission" date="2019-02" db="EMBL/GenBank/DDBJ databases">
        <title>Deep-cultivation of Planctomycetes and their phenomic and genomic characterization uncovers novel biology.</title>
        <authorList>
            <person name="Wiegand S."/>
            <person name="Jogler M."/>
            <person name="Boedeker C."/>
            <person name="Pinto D."/>
            <person name="Vollmers J."/>
            <person name="Rivas-Marin E."/>
            <person name="Kohn T."/>
            <person name="Peeters S.H."/>
            <person name="Heuer A."/>
            <person name="Rast P."/>
            <person name="Oberbeckmann S."/>
            <person name="Bunk B."/>
            <person name="Jeske O."/>
            <person name="Meyerdierks A."/>
            <person name="Storesund J.E."/>
            <person name="Kallscheuer N."/>
            <person name="Luecker S."/>
            <person name="Lage O.M."/>
            <person name="Pohl T."/>
            <person name="Merkel B.J."/>
            <person name="Hornburger P."/>
            <person name="Mueller R.-W."/>
            <person name="Bruemmer F."/>
            <person name="Labrenz M."/>
            <person name="Spormann A.M."/>
            <person name="Op den Camp H."/>
            <person name="Overmann J."/>
            <person name="Amann R."/>
            <person name="Jetten M.S.M."/>
            <person name="Mascher T."/>
            <person name="Medema M.H."/>
            <person name="Devos D.P."/>
            <person name="Kaster A.-K."/>
            <person name="Ovreas L."/>
            <person name="Rohde M."/>
            <person name="Galperin M.Y."/>
            <person name="Jogler C."/>
        </authorList>
    </citation>
    <scope>NUCLEOTIDE SEQUENCE [LARGE SCALE GENOMIC DNA]</scope>
    <source>
        <strain evidence="2 3">Pan216</strain>
    </source>
</reference>
<feature type="compositionally biased region" description="Polar residues" evidence="1">
    <location>
        <begin position="176"/>
        <end position="185"/>
    </location>
</feature>
<feature type="compositionally biased region" description="Polar residues" evidence="1">
    <location>
        <begin position="216"/>
        <end position="228"/>
    </location>
</feature>
<organism evidence="2 3">
    <name type="scientific">Kolteria novifilia</name>
    <dbReference type="NCBI Taxonomy" id="2527975"/>
    <lineage>
        <taxon>Bacteria</taxon>
        <taxon>Pseudomonadati</taxon>
        <taxon>Planctomycetota</taxon>
        <taxon>Planctomycetia</taxon>
        <taxon>Kolteriales</taxon>
        <taxon>Kolteriaceae</taxon>
        <taxon>Kolteria</taxon>
    </lineage>
</organism>
<feature type="compositionally biased region" description="Low complexity" evidence="1">
    <location>
        <begin position="67"/>
        <end position="84"/>
    </location>
</feature>
<name>A0A518BCC1_9BACT</name>
<proteinExistence type="predicted"/>
<feature type="compositionally biased region" description="Low complexity" evidence="1">
    <location>
        <begin position="145"/>
        <end position="159"/>
    </location>
</feature>
<dbReference type="EMBL" id="CP036279">
    <property type="protein sequence ID" value="QDU64543.1"/>
    <property type="molecule type" value="Genomic_DNA"/>
</dbReference>
<feature type="compositionally biased region" description="Basic residues" evidence="1">
    <location>
        <begin position="54"/>
        <end position="66"/>
    </location>
</feature>
<feature type="region of interest" description="Disordered" evidence="1">
    <location>
        <begin position="211"/>
        <end position="242"/>
    </location>
</feature>
<protein>
    <submittedName>
        <fullName evidence="2">Uncharacterized protein</fullName>
    </submittedName>
</protein>
<evidence type="ECO:0000313" key="2">
    <source>
        <dbReference type="EMBL" id="QDU64543.1"/>
    </source>
</evidence>
<evidence type="ECO:0000313" key="3">
    <source>
        <dbReference type="Proteomes" id="UP000317093"/>
    </source>
</evidence>
<feature type="region of interest" description="Disordered" evidence="1">
    <location>
        <begin position="134"/>
        <end position="190"/>
    </location>
</feature>